<evidence type="ECO:0000313" key="2">
    <source>
        <dbReference type="EMBL" id="KAK7468363.1"/>
    </source>
</evidence>
<dbReference type="PANTHER" id="PTHR13847:SF213">
    <property type="entry name" value="DEPENDENT OXIDOREDUCTASE, PUTATIVE-RELATED"/>
    <property type="match status" value="1"/>
</dbReference>
<evidence type="ECO:0000313" key="3">
    <source>
        <dbReference type="Proteomes" id="UP001498398"/>
    </source>
</evidence>
<organism evidence="2 3">
    <name type="scientific">Marasmiellus scandens</name>
    <dbReference type="NCBI Taxonomy" id="2682957"/>
    <lineage>
        <taxon>Eukaryota</taxon>
        <taxon>Fungi</taxon>
        <taxon>Dikarya</taxon>
        <taxon>Basidiomycota</taxon>
        <taxon>Agaricomycotina</taxon>
        <taxon>Agaricomycetes</taxon>
        <taxon>Agaricomycetidae</taxon>
        <taxon>Agaricales</taxon>
        <taxon>Marasmiineae</taxon>
        <taxon>Omphalotaceae</taxon>
        <taxon>Marasmiellus</taxon>
    </lineage>
</organism>
<sequence length="598" mass="66067">MGSVLSQIRLTAEAVLAVTATYKELSKRIAASPGIPLPNPSTPYWAIPASPIAKHDHDKLPEYADVVIIGSGISGTSFARTLLDEYYADKDYDKRPLKVVMLDARDACYGATGRNGGHCCPILYPEYPGLKKRLGAEEAKAIIRFRRAHIEELLKVAKEEGLLEDSQIRRVQAHDVFFKQELYDDMKEKLALYLHDIPEEKDKWTVFEDKESFQSLQVHDSVAGVISTDAGALHPYRLVTGVLERLLSGYPESFYLFTNTPCLSISPPSSGTDHIVYTSRGPIRTPHVVHATNAWASHLIKPMRRKIIPARGTMTAQRPGTKLGLANTLNGESWSGKRSFVFYPSKNGNFDYLTQMPTTSSSTSNYPSPSAELMFGGGLLDGGLVNAKLSNIGNVDDTKWDTSTEAYLSGALASGSNGGYFGRNWGQEGRPEDSGISSSLYKDEELGEGRVIKSWGGILSFSADRMPWVGRLPAKITGRKGRKLVRSTESRAAAPWARVRVVPEEEGEKARDDITLADDNSSQYERLSSNQDPNPYLAAPGEWIAAGYTGEGMTHAWLSAKALAYMVLDKEDSDEFFLPNSFRVTEKRWRKARLEDLV</sequence>
<feature type="domain" description="FAD dependent oxidoreductase" evidence="1">
    <location>
        <begin position="65"/>
        <end position="348"/>
    </location>
</feature>
<comment type="caution">
    <text evidence="2">The sequence shown here is derived from an EMBL/GenBank/DDBJ whole genome shotgun (WGS) entry which is preliminary data.</text>
</comment>
<dbReference type="Gene3D" id="3.50.50.60">
    <property type="entry name" value="FAD/NAD(P)-binding domain"/>
    <property type="match status" value="1"/>
</dbReference>
<proteinExistence type="predicted"/>
<name>A0ABR1JZX1_9AGAR</name>
<dbReference type="InterPro" id="IPR006076">
    <property type="entry name" value="FAD-dep_OxRdtase"/>
</dbReference>
<dbReference type="Pfam" id="PF01266">
    <property type="entry name" value="DAO"/>
    <property type="match status" value="1"/>
</dbReference>
<keyword evidence="3" id="KW-1185">Reference proteome</keyword>
<dbReference type="Proteomes" id="UP001498398">
    <property type="component" value="Unassembled WGS sequence"/>
</dbReference>
<dbReference type="InterPro" id="IPR036188">
    <property type="entry name" value="FAD/NAD-bd_sf"/>
</dbReference>
<protein>
    <recommendedName>
        <fullName evidence="1">FAD dependent oxidoreductase domain-containing protein</fullName>
    </recommendedName>
</protein>
<dbReference type="SUPFAM" id="SSF51905">
    <property type="entry name" value="FAD/NAD(P)-binding domain"/>
    <property type="match status" value="1"/>
</dbReference>
<evidence type="ECO:0000259" key="1">
    <source>
        <dbReference type="Pfam" id="PF01266"/>
    </source>
</evidence>
<reference evidence="2 3" key="1">
    <citation type="submission" date="2024-01" db="EMBL/GenBank/DDBJ databases">
        <title>A draft genome for the cacao thread blight pathogen Marasmiellus scandens.</title>
        <authorList>
            <person name="Baruah I.K."/>
            <person name="Leung J."/>
            <person name="Bukari Y."/>
            <person name="Amoako-Attah I."/>
            <person name="Meinhardt L.W."/>
            <person name="Bailey B.A."/>
            <person name="Cohen S.P."/>
        </authorList>
    </citation>
    <scope>NUCLEOTIDE SEQUENCE [LARGE SCALE GENOMIC DNA]</scope>
    <source>
        <strain evidence="2 3">GH-19</strain>
    </source>
</reference>
<dbReference type="PANTHER" id="PTHR13847">
    <property type="entry name" value="SARCOSINE DEHYDROGENASE-RELATED"/>
    <property type="match status" value="1"/>
</dbReference>
<dbReference type="EMBL" id="JBANRG010000003">
    <property type="protein sequence ID" value="KAK7468363.1"/>
    <property type="molecule type" value="Genomic_DNA"/>
</dbReference>
<gene>
    <name evidence="2" type="ORF">VKT23_002879</name>
</gene>
<accession>A0ABR1JZX1</accession>
<dbReference type="Gene3D" id="3.30.9.10">
    <property type="entry name" value="D-Amino Acid Oxidase, subunit A, domain 2"/>
    <property type="match status" value="1"/>
</dbReference>